<protein>
    <submittedName>
        <fullName evidence="2">Uncharacterized protein</fullName>
    </submittedName>
</protein>
<dbReference type="PROSITE" id="PS51257">
    <property type="entry name" value="PROKAR_LIPOPROTEIN"/>
    <property type="match status" value="1"/>
</dbReference>
<keyword evidence="1" id="KW-0732">Signal</keyword>
<keyword evidence="3" id="KW-1185">Reference proteome</keyword>
<evidence type="ECO:0000313" key="2">
    <source>
        <dbReference type="EMBL" id="MDT0643758.1"/>
    </source>
</evidence>
<feature type="signal peptide" evidence="1">
    <location>
        <begin position="1"/>
        <end position="26"/>
    </location>
</feature>
<dbReference type="SUPFAM" id="SSF51445">
    <property type="entry name" value="(Trans)glycosidases"/>
    <property type="match status" value="1"/>
</dbReference>
<dbReference type="Proteomes" id="UP001262889">
    <property type="component" value="Unassembled WGS sequence"/>
</dbReference>
<organism evidence="2 3">
    <name type="scientific">Autumnicola tepida</name>
    <dbReference type="NCBI Taxonomy" id="3075595"/>
    <lineage>
        <taxon>Bacteria</taxon>
        <taxon>Pseudomonadati</taxon>
        <taxon>Bacteroidota</taxon>
        <taxon>Flavobacteriia</taxon>
        <taxon>Flavobacteriales</taxon>
        <taxon>Flavobacteriaceae</taxon>
        <taxon>Autumnicola</taxon>
    </lineage>
</organism>
<reference evidence="2 3" key="1">
    <citation type="submission" date="2023-09" db="EMBL/GenBank/DDBJ databases">
        <authorList>
            <person name="Rey-Velasco X."/>
        </authorList>
    </citation>
    <scope>NUCLEOTIDE SEQUENCE [LARGE SCALE GENOMIC DNA]</scope>
    <source>
        <strain evidence="2 3">F363</strain>
    </source>
</reference>
<dbReference type="InterPro" id="IPR017853">
    <property type="entry name" value="GH"/>
</dbReference>
<evidence type="ECO:0000313" key="3">
    <source>
        <dbReference type="Proteomes" id="UP001262889"/>
    </source>
</evidence>
<feature type="chain" id="PRO_5046432672" evidence="1">
    <location>
        <begin position="27"/>
        <end position="652"/>
    </location>
</feature>
<dbReference type="InterPro" id="IPR013780">
    <property type="entry name" value="Glyco_hydro_b"/>
</dbReference>
<comment type="caution">
    <text evidence="2">The sequence shown here is derived from an EMBL/GenBank/DDBJ whole genome shotgun (WGS) entry which is preliminary data.</text>
</comment>
<dbReference type="Gene3D" id="3.20.20.80">
    <property type="entry name" value="Glycosidases"/>
    <property type="match status" value="1"/>
</dbReference>
<accession>A0ABU3CBN9</accession>
<name>A0ABU3CBN9_9FLAO</name>
<evidence type="ECO:0000256" key="1">
    <source>
        <dbReference type="SAM" id="SignalP"/>
    </source>
</evidence>
<dbReference type="Gene3D" id="2.60.40.1180">
    <property type="entry name" value="Golgi alpha-mannosidase II"/>
    <property type="match status" value="1"/>
</dbReference>
<sequence>MNKKVQNFIAIAGLLACMFFPGRQYAQAEFTTWGNMTGIRVDNQLMEFNTSLAIENQQNRTWRTRKEGQKIDFHREGEKKIFSYEMRDLKWTKSIESTGEGMAEVKISFTSPHDTVLNGAYLSISLPEQFGSETQFGLMNPESIGLKDITRSTSEANYKAPAKGIVINSPTRQLEINFEQPTGVSIITKDSLNPEIMLHIALATGQIEGGKTYQNTFTIKATGDIDTSPLKLKIFPEQEGDKFAGIGGNFRLQNPETDPQVIDYSLENLRVSWSRVELPWREWQQDENVDPLEEARKGNLHPKVKAAMEMAQRLDKMGIPVILAAWFPPKWAIIGEPFKGKHPDGTMGNSLDLSKRDKIYESLTAYIQFLKEEYGVEAKMFSFNESDLGIDVRQTPEEHDQLIKEMGQKLRAAGLQTKFLLGDTADANGWDFTTLASTDPEALPYIGGVSFHSWRGWTRENLMKWADIANRVNAPLFVGEGSIDAGAWRYPQIFEEPTYALDEIEVYLRILNIATPLTILQWQLTADYSPLSGGGIFGNDEDELYPTQRFFNLKQLGNTPKGLFAIPVTKNKEAVTAAAFGDKSKGSYAIHMVNKGATRNVELTGLPEGISSLDIYLTDKENSYKKTGSVKVTNGTANFKLQGAGFTSLMTK</sequence>
<gene>
    <name evidence="2" type="ORF">RM553_13025</name>
</gene>
<proteinExistence type="predicted"/>
<dbReference type="RefSeq" id="WP_311535377.1">
    <property type="nucleotide sequence ID" value="NZ_JAVRHQ010000016.1"/>
</dbReference>
<dbReference type="EMBL" id="JAVRHQ010000016">
    <property type="protein sequence ID" value="MDT0643758.1"/>
    <property type="molecule type" value="Genomic_DNA"/>
</dbReference>